<accession>A0AAV5MQU0</accession>
<dbReference type="Proteomes" id="UP001054252">
    <property type="component" value="Unassembled WGS sequence"/>
</dbReference>
<protein>
    <submittedName>
        <fullName evidence="1">Uncharacterized protein</fullName>
    </submittedName>
</protein>
<evidence type="ECO:0000313" key="1">
    <source>
        <dbReference type="EMBL" id="GKV51917.1"/>
    </source>
</evidence>
<evidence type="ECO:0000313" key="2">
    <source>
        <dbReference type="Proteomes" id="UP001054252"/>
    </source>
</evidence>
<organism evidence="1 2">
    <name type="scientific">Rubroshorea leprosula</name>
    <dbReference type="NCBI Taxonomy" id="152421"/>
    <lineage>
        <taxon>Eukaryota</taxon>
        <taxon>Viridiplantae</taxon>
        <taxon>Streptophyta</taxon>
        <taxon>Embryophyta</taxon>
        <taxon>Tracheophyta</taxon>
        <taxon>Spermatophyta</taxon>
        <taxon>Magnoliopsida</taxon>
        <taxon>eudicotyledons</taxon>
        <taxon>Gunneridae</taxon>
        <taxon>Pentapetalae</taxon>
        <taxon>rosids</taxon>
        <taxon>malvids</taxon>
        <taxon>Malvales</taxon>
        <taxon>Dipterocarpaceae</taxon>
        <taxon>Rubroshorea</taxon>
    </lineage>
</organism>
<dbReference type="AlphaFoldDB" id="A0AAV5MQU0"/>
<keyword evidence="2" id="KW-1185">Reference proteome</keyword>
<sequence length="102" mass="10606">MLNLRWGLPAATGDGEVLERAASNCHGDPPLTLRPSYGIRYVGGFGRCVRIVPAARFAVKRAAATAVVGTVLDFRVAAGDAPYVDDGSKESTDSSHVGCTAT</sequence>
<proteinExistence type="predicted"/>
<gene>
    <name evidence="1" type="ORF">SLEP1_g58532</name>
</gene>
<name>A0AAV5MQU0_9ROSI</name>
<reference evidence="1 2" key="1">
    <citation type="journal article" date="2021" name="Commun. Biol.">
        <title>The genome of Shorea leprosula (Dipterocarpaceae) highlights the ecological relevance of drought in aseasonal tropical rainforests.</title>
        <authorList>
            <person name="Ng K.K.S."/>
            <person name="Kobayashi M.J."/>
            <person name="Fawcett J.A."/>
            <person name="Hatakeyama M."/>
            <person name="Paape T."/>
            <person name="Ng C.H."/>
            <person name="Ang C.C."/>
            <person name="Tnah L.H."/>
            <person name="Lee C.T."/>
            <person name="Nishiyama T."/>
            <person name="Sese J."/>
            <person name="O'Brien M.J."/>
            <person name="Copetti D."/>
            <person name="Mohd Noor M.I."/>
            <person name="Ong R.C."/>
            <person name="Putra M."/>
            <person name="Sireger I.Z."/>
            <person name="Indrioko S."/>
            <person name="Kosugi Y."/>
            <person name="Izuno A."/>
            <person name="Isagi Y."/>
            <person name="Lee S.L."/>
            <person name="Shimizu K.K."/>
        </authorList>
    </citation>
    <scope>NUCLEOTIDE SEQUENCE [LARGE SCALE GENOMIC DNA]</scope>
    <source>
        <strain evidence="1">214</strain>
    </source>
</reference>
<comment type="caution">
    <text evidence="1">The sequence shown here is derived from an EMBL/GenBank/DDBJ whole genome shotgun (WGS) entry which is preliminary data.</text>
</comment>
<dbReference type="EMBL" id="BPVZ01000564">
    <property type="protein sequence ID" value="GKV51917.1"/>
    <property type="molecule type" value="Genomic_DNA"/>
</dbReference>